<organism evidence="6 7">
    <name type="scientific">Natronospira elongata</name>
    <dbReference type="NCBI Taxonomy" id="3110268"/>
    <lineage>
        <taxon>Bacteria</taxon>
        <taxon>Pseudomonadati</taxon>
        <taxon>Pseudomonadota</taxon>
        <taxon>Gammaproteobacteria</taxon>
        <taxon>Natronospirales</taxon>
        <taxon>Natronospiraceae</taxon>
        <taxon>Natronospira</taxon>
    </lineage>
</organism>
<keyword evidence="7" id="KW-1185">Reference proteome</keyword>
<dbReference type="InterPro" id="IPR000700">
    <property type="entry name" value="PAS-assoc_C"/>
</dbReference>
<dbReference type="InterPro" id="IPR001633">
    <property type="entry name" value="EAL_dom"/>
</dbReference>
<dbReference type="AlphaFoldDB" id="A0AAP6JD48"/>
<dbReference type="SMART" id="SM00052">
    <property type="entry name" value="EAL"/>
    <property type="match status" value="1"/>
</dbReference>
<name>A0AAP6JD48_9GAMM</name>
<dbReference type="SMART" id="SM00267">
    <property type="entry name" value="GGDEF"/>
    <property type="match status" value="1"/>
</dbReference>
<dbReference type="CDD" id="cd00130">
    <property type="entry name" value="PAS"/>
    <property type="match status" value="2"/>
</dbReference>
<dbReference type="InterPro" id="IPR043128">
    <property type="entry name" value="Rev_trsase/Diguanyl_cyclase"/>
</dbReference>
<dbReference type="InterPro" id="IPR052155">
    <property type="entry name" value="Biofilm_reg_signaling"/>
</dbReference>
<dbReference type="InterPro" id="IPR013767">
    <property type="entry name" value="PAS_fold"/>
</dbReference>
<dbReference type="Pfam" id="PF13426">
    <property type="entry name" value="PAS_9"/>
    <property type="match status" value="1"/>
</dbReference>
<dbReference type="SUPFAM" id="SSF55073">
    <property type="entry name" value="Nucleotide cyclase"/>
    <property type="match status" value="1"/>
</dbReference>
<feature type="domain" description="EAL" evidence="4">
    <location>
        <begin position="711"/>
        <end position="951"/>
    </location>
</feature>
<dbReference type="SUPFAM" id="SSF55781">
    <property type="entry name" value="GAF domain-like"/>
    <property type="match status" value="1"/>
</dbReference>
<proteinExistence type="predicted"/>
<dbReference type="PROSITE" id="PS50112">
    <property type="entry name" value="PAS"/>
    <property type="match status" value="2"/>
</dbReference>
<dbReference type="InterPro" id="IPR029787">
    <property type="entry name" value="Nucleotide_cyclase"/>
</dbReference>
<dbReference type="EMBL" id="JAYGII010000003">
    <property type="protein sequence ID" value="MEA5444680.1"/>
    <property type="molecule type" value="Genomic_DNA"/>
</dbReference>
<dbReference type="InterPro" id="IPR000014">
    <property type="entry name" value="PAS"/>
</dbReference>
<dbReference type="SMART" id="SM00091">
    <property type="entry name" value="PAS"/>
    <property type="match status" value="2"/>
</dbReference>
<protein>
    <submittedName>
        <fullName evidence="6">EAL domain-containing protein</fullName>
    </submittedName>
</protein>
<dbReference type="Gene3D" id="3.30.70.270">
    <property type="match status" value="1"/>
</dbReference>
<comment type="caution">
    <text evidence="6">The sequence shown here is derived from an EMBL/GenBank/DDBJ whole genome shotgun (WGS) entry which is preliminary data.</text>
</comment>
<dbReference type="CDD" id="cd01949">
    <property type="entry name" value="GGDEF"/>
    <property type="match status" value="1"/>
</dbReference>
<evidence type="ECO:0000313" key="7">
    <source>
        <dbReference type="Proteomes" id="UP001302316"/>
    </source>
</evidence>
<dbReference type="Gene3D" id="3.30.450.20">
    <property type="entry name" value="PAS domain"/>
    <property type="match status" value="2"/>
</dbReference>
<dbReference type="SUPFAM" id="SSF141868">
    <property type="entry name" value="EAL domain-like"/>
    <property type="match status" value="1"/>
</dbReference>
<comment type="cofactor">
    <cofactor evidence="1">
        <name>Mg(2+)</name>
        <dbReference type="ChEBI" id="CHEBI:18420"/>
    </cofactor>
</comment>
<dbReference type="GO" id="GO:0006355">
    <property type="term" value="P:regulation of DNA-templated transcription"/>
    <property type="evidence" value="ECO:0007669"/>
    <property type="project" value="InterPro"/>
</dbReference>
<dbReference type="Proteomes" id="UP001302316">
    <property type="component" value="Unassembled WGS sequence"/>
</dbReference>
<feature type="domain" description="PAS" evidence="2">
    <location>
        <begin position="128"/>
        <end position="198"/>
    </location>
</feature>
<sequence length="951" mass="106761">MNKVVDLHGKAYDAAETAAVELLCTIIRQQSGCQWLSLRLQRPGAAPLRIEEGRPPGTACLGTDSEQASGNCFERRFQLAQGLGRLRLLHSSTPEEWSPEAETLIRGLTRLLDRELELSTRLGLSLNKESLLEAVLNSAETGLLVLDYSGRILRSNRKLAEMTGYSVDELSGQGIELLLPQETPGPVQRQLRAYLDGAINRKHLPSEQVVRTTQGRLLPVWVTYARVELAGSGPCLVTTIQDLAPLRAAERAVQESEARFRAFFENSMDAALITEPGGSILHANPAAETLFGYSEAELCAGGRSLVFIEDDENFLKALDARRERGFWRGELPLRRRNGESFPGDVVCTRYLDSSGRERTSLVLRDITEKKRAQDALQAIATGTASGSGEDFFRLIARQLATALGARYALVGELFEGTRPQLKSLAFWDGREFRSTITYELSHSPLAMNTGRETVHIGREVARHYPEDALLQTLSAESYTALPLCDPDDNVLGFLVVIDDRPMAEEQSGEIRNILSIFAARVETELERIRAQEALSYEASHDHLTNLLNRRAFDRRLRALTRAEQAGTEHALLYIDLDRFKIVNDSCGHVAGDDMLRQVAGVMSQCVRGSDYLARLGGDEFGVLLQNCSRDKGLHLSSKIMEALRHFQFRVGDRHFDVGASIGLVHFSGGEESSAELLRQADLACYAAKESGRNQVRVYDADDQLLRVRHQEIGWFERLRHALKEDRFLLFGQRIIPLNKEGQARREVLLRMRNEEGELILPRDFILTAERYEIMPDLDRWVIDRVLRHLADGLCTGEMLSINLSGLTLDDSELFSFIRQSCRHYGIKGERLAFEITETAAMTHYARANALFRELRQLGCEIHLDDFGSGLSSFGYLRNMQFDCLKIDGSFIRKLDKNPEDRAMVEAMQRIGQTMGMQTVAEFVERPELLAPLREIGIHRAQGFALHRPEPL</sequence>
<dbReference type="GO" id="GO:0003824">
    <property type="term" value="F:catalytic activity"/>
    <property type="evidence" value="ECO:0007669"/>
    <property type="project" value="UniProtKB-ARBA"/>
</dbReference>
<dbReference type="Gene3D" id="3.20.20.450">
    <property type="entry name" value="EAL domain"/>
    <property type="match status" value="1"/>
</dbReference>
<evidence type="ECO:0000259" key="4">
    <source>
        <dbReference type="PROSITE" id="PS50883"/>
    </source>
</evidence>
<dbReference type="InterPro" id="IPR035965">
    <property type="entry name" value="PAS-like_dom_sf"/>
</dbReference>
<reference evidence="6 7" key="1">
    <citation type="submission" date="2023-12" db="EMBL/GenBank/DDBJ databases">
        <title>Whole-genome sequencing of halo(alkali)philic microorganisms from hypersaline lakes.</title>
        <authorList>
            <person name="Sorokin D.Y."/>
            <person name="Merkel A.Y."/>
            <person name="Messina E."/>
            <person name="Yakimov M."/>
        </authorList>
    </citation>
    <scope>NUCLEOTIDE SEQUENCE [LARGE SCALE GENOMIC DNA]</scope>
    <source>
        <strain evidence="6 7">AB-CW1</strain>
    </source>
</reference>
<gene>
    <name evidence="6" type="ORF">VCB98_02485</name>
</gene>
<dbReference type="Pfam" id="PF00989">
    <property type="entry name" value="PAS"/>
    <property type="match status" value="1"/>
</dbReference>
<dbReference type="Pfam" id="PF00990">
    <property type="entry name" value="GGDEF"/>
    <property type="match status" value="1"/>
</dbReference>
<feature type="domain" description="PAS" evidence="2">
    <location>
        <begin position="256"/>
        <end position="325"/>
    </location>
</feature>
<evidence type="ECO:0000259" key="3">
    <source>
        <dbReference type="PROSITE" id="PS50113"/>
    </source>
</evidence>
<evidence type="ECO:0000259" key="2">
    <source>
        <dbReference type="PROSITE" id="PS50112"/>
    </source>
</evidence>
<accession>A0AAP6JD48</accession>
<dbReference type="PROSITE" id="PS50113">
    <property type="entry name" value="PAC"/>
    <property type="match status" value="1"/>
</dbReference>
<dbReference type="FunFam" id="3.30.70.270:FF:000001">
    <property type="entry name" value="Diguanylate cyclase domain protein"/>
    <property type="match status" value="1"/>
</dbReference>
<evidence type="ECO:0000313" key="6">
    <source>
        <dbReference type="EMBL" id="MEA5444680.1"/>
    </source>
</evidence>
<dbReference type="Pfam" id="PF00563">
    <property type="entry name" value="EAL"/>
    <property type="match status" value="1"/>
</dbReference>
<dbReference type="RefSeq" id="WP_346050140.1">
    <property type="nucleotide sequence ID" value="NZ_JAYGII010000003.1"/>
</dbReference>
<feature type="domain" description="PAC" evidence="3">
    <location>
        <begin position="327"/>
        <end position="378"/>
    </location>
</feature>
<dbReference type="InterPro" id="IPR035919">
    <property type="entry name" value="EAL_sf"/>
</dbReference>
<dbReference type="InterPro" id="IPR003018">
    <property type="entry name" value="GAF"/>
</dbReference>
<dbReference type="CDD" id="cd01948">
    <property type="entry name" value="EAL"/>
    <property type="match status" value="1"/>
</dbReference>
<dbReference type="PROSITE" id="PS50887">
    <property type="entry name" value="GGDEF"/>
    <property type="match status" value="1"/>
</dbReference>
<dbReference type="Pfam" id="PF01590">
    <property type="entry name" value="GAF"/>
    <property type="match status" value="1"/>
</dbReference>
<evidence type="ECO:0000259" key="5">
    <source>
        <dbReference type="PROSITE" id="PS50887"/>
    </source>
</evidence>
<dbReference type="PROSITE" id="PS50883">
    <property type="entry name" value="EAL"/>
    <property type="match status" value="1"/>
</dbReference>
<dbReference type="NCBIfam" id="TIGR00254">
    <property type="entry name" value="GGDEF"/>
    <property type="match status" value="1"/>
</dbReference>
<evidence type="ECO:0000256" key="1">
    <source>
        <dbReference type="ARBA" id="ARBA00001946"/>
    </source>
</evidence>
<dbReference type="NCBIfam" id="TIGR00229">
    <property type="entry name" value="sensory_box"/>
    <property type="match status" value="2"/>
</dbReference>
<dbReference type="InterPro" id="IPR000160">
    <property type="entry name" value="GGDEF_dom"/>
</dbReference>
<dbReference type="SUPFAM" id="SSF55785">
    <property type="entry name" value="PYP-like sensor domain (PAS domain)"/>
    <property type="match status" value="2"/>
</dbReference>
<dbReference type="PANTHER" id="PTHR44757">
    <property type="entry name" value="DIGUANYLATE CYCLASE DGCP"/>
    <property type="match status" value="1"/>
</dbReference>
<feature type="domain" description="GGDEF" evidence="5">
    <location>
        <begin position="567"/>
        <end position="700"/>
    </location>
</feature>
<dbReference type="PANTHER" id="PTHR44757:SF4">
    <property type="entry name" value="DIGUANYLATE CYCLASE DGCE-RELATED"/>
    <property type="match status" value="1"/>
</dbReference>